<accession>A0A1I4SG48</accession>
<dbReference type="EMBL" id="FOTW01000026">
    <property type="protein sequence ID" value="SFM63455.1"/>
    <property type="molecule type" value="Genomic_DNA"/>
</dbReference>
<name>A0A1I4SG48_9BURK</name>
<protein>
    <submittedName>
        <fullName evidence="1">Uncharacterized protein</fullName>
    </submittedName>
</protein>
<organism evidence="1 2">
    <name type="scientific">Rugamonas rubra</name>
    <dbReference type="NCBI Taxonomy" id="758825"/>
    <lineage>
        <taxon>Bacteria</taxon>
        <taxon>Pseudomonadati</taxon>
        <taxon>Pseudomonadota</taxon>
        <taxon>Betaproteobacteria</taxon>
        <taxon>Burkholderiales</taxon>
        <taxon>Oxalobacteraceae</taxon>
        <taxon>Telluria group</taxon>
        <taxon>Rugamonas</taxon>
    </lineage>
</organism>
<keyword evidence="2" id="KW-1185">Reference proteome</keyword>
<reference evidence="1 2" key="1">
    <citation type="submission" date="2016-10" db="EMBL/GenBank/DDBJ databases">
        <authorList>
            <person name="de Groot N.N."/>
        </authorList>
    </citation>
    <scope>NUCLEOTIDE SEQUENCE [LARGE SCALE GENOMIC DNA]</scope>
    <source>
        <strain evidence="1 2">ATCC 43154</strain>
    </source>
</reference>
<proteinExistence type="predicted"/>
<evidence type="ECO:0000313" key="2">
    <source>
        <dbReference type="Proteomes" id="UP000199470"/>
    </source>
</evidence>
<gene>
    <name evidence="1" type="ORF">SAMN02982985_04758</name>
</gene>
<evidence type="ECO:0000313" key="1">
    <source>
        <dbReference type="EMBL" id="SFM63455.1"/>
    </source>
</evidence>
<dbReference type="AlphaFoldDB" id="A0A1I4SG48"/>
<dbReference type="Proteomes" id="UP000199470">
    <property type="component" value="Unassembled WGS sequence"/>
</dbReference>
<dbReference type="RefSeq" id="WP_093390192.1">
    <property type="nucleotide sequence ID" value="NZ_FOTW01000026.1"/>
</dbReference>
<sequence length="135" mass="14060">MNTLILSSGATFGPFRSVVTKTDRLVCDGVEYPLGVIGAYEISSSAPPAPAVLPAVPETVPMLNARRALYQAGKLAAVEAIIAALEGEEGDLARITWGAALSVQRHDPLTLRLMAALPLTDAEADALFIAAAAFQ</sequence>
<dbReference type="STRING" id="758825.SAMN02982985_04758"/>